<dbReference type="AlphaFoldDB" id="N6WEK8"/>
<dbReference type="InterPro" id="IPR020084">
    <property type="entry name" value="NUDIX_hydrolase_CS"/>
</dbReference>
<dbReference type="SMART" id="SM00855">
    <property type="entry name" value="PGAM"/>
    <property type="match status" value="1"/>
</dbReference>
<dbReference type="EMBL" id="AQHZ01000010">
    <property type="protein sequence ID" value="ENO18674.1"/>
    <property type="molecule type" value="Genomic_DNA"/>
</dbReference>
<dbReference type="InterPro" id="IPR015797">
    <property type="entry name" value="NUDIX_hydrolase-like_dom_sf"/>
</dbReference>
<evidence type="ECO:0000259" key="2">
    <source>
        <dbReference type="PROSITE" id="PS51462"/>
    </source>
</evidence>
<gene>
    <name evidence="3" type="ORF">HMPREF9004_0723</name>
</gene>
<proteinExistence type="predicted"/>
<dbReference type="InterPro" id="IPR013078">
    <property type="entry name" value="His_Pase_superF_clade-1"/>
</dbReference>
<dbReference type="SUPFAM" id="SSF53254">
    <property type="entry name" value="Phosphoglycerate mutase-like"/>
    <property type="match status" value="1"/>
</dbReference>
<dbReference type="InterPro" id="IPR000086">
    <property type="entry name" value="NUDIX_hydrolase_dom"/>
</dbReference>
<name>N6WEK8_9ACTO</name>
<dbReference type="RefSeq" id="WP_005962452.1">
    <property type="nucleotide sequence ID" value="NZ_CP040505.1"/>
</dbReference>
<dbReference type="STRING" id="888050.HMPREF9004_0723"/>
<sequence>MSRPAPVPSRLVRAAGSLVWRFTDPERTAIPGESLKASEIQVLIVHRPRYRDWSWPKGKAEANEPIVAAAVREVEEETGVVAVLHAPLTTQRYRLGSGQTKEVHYWVGTVAPGEAISPVTRSRIPVRPAPSSEIDQTRWASPAKADQLLTRRGDRRLLSELVARAQDGRLVTTTMVMARHAKAISRHSWHESEATRPLTRVGARQAIDLVDLLSAFGIEECVSSPWTRCVQTLSPWAGLSGGELSVRGELTETAVEGDPSAAGNMTAALLRKIEVPTALCVHRPTIPVLLKPLKAIAPSSLARSFPNHSPWLATAEILVAHISRADTEPHLLSLERHATRTKLLFGV</sequence>
<dbReference type="CDD" id="cd03673">
    <property type="entry name" value="NUDIX_Ap6A_hydrolase"/>
    <property type="match status" value="1"/>
</dbReference>
<evidence type="ECO:0000256" key="1">
    <source>
        <dbReference type="ARBA" id="ARBA00022801"/>
    </source>
</evidence>
<dbReference type="PROSITE" id="PS51462">
    <property type="entry name" value="NUDIX"/>
    <property type="match status" value="1"/>
</dbReference>
<dbReference type="PATRIC" id="fig|888050.3.peg.693"/>
<comment type="caution">
    <text evidence="3">The sequence shown here is derived from an EMBL/GenBank/DDBJ whole genome shotgun (WGS) entry which is preliminary data.</text>
</comment>
<reference evidence="3 4" key="1">
    <citation type="submission" date="2013-03" db="EMBL/GenBank/DDBJ databases">
        <title>Reference genome for the Human Microbiome Project.</title>
        <authorList>
            <person name="Aqrawi P."/>
            <person name="Ayvaz T."/>
            <person name="Bess C."/>
            <person name="Blankenburg K."/>
            <person name="Coyle M."/>
            <person name="Deng J."/>
            <person name="Forbes L."/>
            <person name="Fowler G."/>
            <person name="Francisco L."/>
            <person name="Fu Q."/>
            <person name="Gibbs R."/>
            <person name="Gross S."/>
            <person name="Gubbala S."/>
            <person name="Hale W."/>
            <person name="Hemphill L."/>
            <person name="Highlander S."/>
            <person name="Hirani K."/>
            <person name="Jackson L."/>
            <person name="Jakkamsetti A."/>
            <person name="Javaid M."/>
            <person name="Jayaseelan J.C."/>
            <person name="Jiang H."/>
            <person name="Joshi V."/>
            <person name="Korchina V."/>
            <person name="Kovar C."/>
            <person name="Lara F."/>
            <person name="Lee S."/>
            <person name="Liu Y."/>
            <person name="Mata R."/>
            <person name="Mathew T."/>
            <person name="Munidasa M."/>
            <person name="Muzny D."/>
            <person name="Nazareth L."/>
            <person name="Ngo R."/>
            <person name="Nguyen L."/>
            <person name="Nguyen N."/>
            <person name="Okwuonu G."/>
            <person name="Ongeri F."/>
            <person name="Palculict T."/>
            <person name="Patil S."/>
            <person name="Petrosino J."/>
            <person name="Pham C."/>
            <person name="Pham P."/>
            <person name="Pu L.-L."/>
            <person name="Qin X."/>
            <person name="Qu J."/>
            <person name="Reid J."/>
            <person name="Ross M."/>
            <person name="Ruth R."/>
            <person name="Saada N."/>
            <person name="San Lucas F."/>
            <person name="Santibanez J."/>
            <person name="Shang Y."/>
            <person name="Simmons D."/>
            <person name="Song X.-Z."/>
            <person name="Tang L.-Y."/>
            <person name="Thornton R."/>
            <person name="Warren J."/>
            <person name="Weissenberger G."/>
            <person name="Wilczek-Boney K."/>
            <person name="Worley K."/>
            <person name="Youmans B."/>
            <person name="Zhang J."/>
            <person name="Zhang L."/>
            <person name="Zhao Z."/>
            <person name="Zhou C."/>
            <person name="Zhu D."/>
            <person name="Zhu Y."/>
        </authorList>
    </citation>
    <scope>NUCLEOTIDE SEQUENCE [LARGE SCALE GENOMIC DNA]</scope>
    <source>
        <strain evidence="3 4">F0333</strain>
    </source>
</reference>
<dbReference type="GO" id="GO:0006167">
    <property type="term" value="P:AMP biosynthetic process"/>
    <property type="evidence" value="ECO:0007669"/>
    <property type="project" value="TreeGrafter"/>
</dbReference>
<dbReference type="OrthoDB" id="4287477at2"/>
<dbReference type="Pfam" id="PF00293">
    <property type="entry name" value="NUDIX"/>
    <property type="match status" value="1"/>
</dbReference>
<keyword evidence="1" id="KW-0378">Hydrolase</keyword>
<dbReference type="PANTHER" id="PTHR21340:SF0">
    <property type="entry name" value="BIS(5'-NUCLEOSYL)-TETRAPHOSPHATASE [ASYMMETRICAL]"/>
    <property type="match status" value="1"/>
</dbReference>
<dbReference type="GO" id="GO:0006754">
    <property type="term" value="P:ATP biosynthetic process"/>
    <property type="evidence" value="ECO:0007669"/>
    <property type="project" value="TreeGrafter"/>
</dbReference>
<dbReference type="PANTHER" id="PTHR21340">
    <property type="entry name" value="DIADENOSINE 5,5-P1,P4-TETRAPHOSPHATE PYROPHOSPHOHYDROLASE MUTT"/>
    <property type="match status" value="1"/>
</dbReference>
<dbReference type="SUPFAM" id="SSF55811">
    <property type="entry name" value="Nudix"/>
    <property type="match status" value="1"/>
</dbReference>
<dbReference type="InterPro" id="IPR051325">
    <property type="entry name" value="Nudix_hydrolase_domain"/>
</dbReference>
<evidence type="ECO:0000313" key="4">
    <source>
        <dbReference type="Proteomes" id="UP000013015"/>
    </source>
</evidence>
<protein>
    <recommendedName>
        <fullName evidence="2">Nudix hydrolase domain-containing protein</fullName>
    </recommendedName>
</protein>
<dbReference type="PROSITE" id="PS00893">
    <property type="entry name" value="NUDIX_BOX"/>
    <property type="match status" value="1"/>
</dbReference>
<feature type="domain" description="Nudix hydrolase" evidence="2">
    <location>
        <begin position="10"/>
        <end position="163"/>
    </location>
</feature>
<dbReference type="Gene3D" id="3.90.79.10">
    <property type="entry name" value="Nucleoside Triphosphate Pyrophosphohydrolase"/>
    <property type="match status" value="1"/>
</dbReference>
<dbReference type="InterPro" id="IPR029033">
    <property type="entry name" value="His_PPase_superfam"/>
</dbReference>
<dbReference type="Pfam" id="PF00300">
    <property type="entry name" value="His_Phos_1"/>
    <property type="match status" value="1"/>
</dbReference>
<dbReference type="GO" id="GO:0004081">
    <property type="term" value="F:bis(5'-nucleosyl)-tetraphosphatase (asymmetrical) activity"/>
    <property type="evidence" value="ECO:0007669"/>
    <property type="project" value="TreeGrafter"/>
</dbReference>
<accession>N6WEK8</accession>
<dbReference type="Proteomes" id="UP000013015">
    <property type="component" value="Unassembled WGS sequence"/>
</dbReference>
<dbReference type="HOGENOM" id="CLU_048989_1_1_11"/>
<evidence type="ECO:0000313" key="3">
    <source>
        <dbReference type="EMBL" id="ENO18674.1"/>
    </source>
</evidence>
<keyword evidence="4" id="KW-1185">Reference proteome</keyword>
<dbReference type="Gene3D" id="3.40.50.1240">
    <property type="entry name" value="Phosphoglycerate mutase-like"/>
    <property type="match status" value="1"/>
</dbReference>
<dbReference type="eggNOG" id="COG0494">
    <property type="taxonomic scope" value="Bacteria"/>
</dbReference>
<organism evidence="3 4">
    <name type="scientific">Schaalia cardiffensis F0333</name>
    <dbReference type="NCBI Taxonomy" id="888050"/>
    <lineage>
        <taxon>Bacteria</taxon>
        <taxon>Bacillati</taxon>
        <taxon>Actinomycetota</taxon>
        <taxon>Actinomycetes</taxon>
        <taxon>Actinomycetales</taxon>
        <taxon>Actinomycetaceae</taxon>
        <taxon>Schaalia</taxon>
    </lineage>
</organism>